<protein>
    <recommendedName>
        <fullName evidence="1">AAA-ATPase-like domain-containing protein</fullName>
    </recommendedName>
</protein>
<dbReference type="Proteomes" id="UP000094570">
    <property type="component" value="Unassembled WGS sequence"/>
</dbReference>
<evidence type="ECO:0000259" key="1">
    <source>
        <dbReference type="Pfam" id="PF09820"/>
    </source>
</evidence>
<dbReference type="InterPro" id="IPR018631">
    <property type="entry name" value="AAA-ATPase-like_dom"/>
</dbReference>
<dbReference type="Pfam" id="PF09820">
    <property type="entry name" value="AAA-ATPase_like"/>
    <property type="match status" value="1"/>
</dbReference>
<organism evidence="2 3">
    <name type="scientific">Fervidobacterium thailandense</name>
    <dbReference type="NCBI Taxonomy" id="1008305"/>
    <lineage>
        <taxon>Bacteria</taxon>
        <taxon>Thermotogati</taxon>
        <taxon>Thermotogota</taxon>
        <taxon>Thermotogae</taxon>
        <taxon>Thermotogales</taxon>
        <taxon>Fervidobacteriaceae</taxon>
        <taxon>Fervidobacterium</taxon>
    </lineage>
</organism>
<sequence>MTVSVFEYLFRGEKDLFKGTWICDKWSWEPFPVVRLDMNSLNTENPELLKQAIDDEMRSLSVNYGVELKRSTYDGKFYELIEKLSEKSKKNRSSCWSMNTKNPSLTIYLTNRKPTK</sequence>
<comment type="caution">
    <text evidence="2">The sequence shown here is derived from an EMBL/GenBank/DDBJ whole genome shotgun (WGS) entry which is preliminary data.</text>
</comment>
<dbReference type="AlphaFoldDB" id="A0A1E3G4V7"/>
<feature type="domain" description="AAA-ATPase-like" evidence="1">
    <location>
        <begin position="2"/>
        <end position="90"/>
    </location>
</feature>
<dbReference type="EMBL" id="LWAF01000001">
    <property type="protein sequence ID" value="ODN31305.1"/>
    <property type="molecule type" value="Genomic_DNA"/>
</dbReference>
<evidence type="ECO:0000313" key="2">
    <source>
        <dbReference type="EMBL" id="ODN31305.1"/>
    </source>
</evidence>
<accession>A0A1E3G4V7</accession>
<gene>
    <name evidence="2" type="ORF">A4H02_00600</name>
</gene>
<reference evidence="3" key="1">
    <citation type="submission" date="2016-04" db="EMBL/GenBank/DDBJ databases">
        <title>The genome sequence project of a novel Fervidobacterium isolate from a hot spring in Thailand.</title>
        <authorList>
            <person name="Gonzalez J.M."/>
            <person name="Cuecas A."/>
            <person name="Kanoksilapatham W."/>
        </authorList>
    </citation>
    <scope>NUCLEOTIDE SEQUENCE [LARGE SCALE GENOMIC DNA]</scope>
    <source>
        <strain evidence="3">FC2004</strain>
    </source>
</reference>
<dbReference type="STRING" id="1008305.A4H02_00600"/>
<proteinExistence type="predicted"/>
<evidence type="ECO:0000313" key="3">
    <source>
        <dbReference type="Proteomes" id="UP000094570"/>
    </source>
</evidence>
<keyword evidence="3" id="KW-1185">Reference proteome</keyword>
<name>A0A1E3G4V7_9BACT</name>